<dbReference type="Proteomes" id="UP000481153">
    <property type="component" value="Unassembled WGS sequence"/>
</dbReference>
<dbReference type="VEuPathDB" id="FungiDB:AeMF1_013399"/>
<protein>
    <recommendedName>
        <fullName evidence="9">Peptidase C1A papain C-terminal domain-containing protein</fullName>
    </recommendedName>
</protein>
<organism evidence="7 8">
    <name type="scientific">Aphanomyces euteiches</name>
    <dbReference type="NCBI Taxonomy" id="100861"/>
    <lineage>
        <taxon>Eukaryota</taxon>
        <taxon>Sar</taxon>
        <taxon>Stramenopiles</taxon>
        <taxon>Oomycota</taxon>
        <taxon>Saprolegniomycetes</taxon>
        <taxon>Saprolegniales</taxon>
        <taxon>Verrucalvaceae</taxon>
        <taxon>Aphanomyces</taxon>
    </lineage>
</organism>
<dbReference type="InterPro" id="IPR035940">
    <property type="entry name" value="CAP_sf"/>
</dbReference>
<comment type="caution">
    <text evidence="7">The sequence shown here is derived from an EMBL/GenBank/DDBJ whole genome shotgun (WGS) entry which is preliminary data.</text>
</comment>
<dbReference type="Gene3D" id="3.40.33.10">
    <property type="entry name" value="CAP"/>
    <property type="match status" value="1"/>
</dbReference>
<dbReference type="EMBL" id="VJMJ01000149">
    <property type="protein sequence ID" value="KAF0730889.1"/>
    <property type="molecule type" value="Genomic_DNA"/>
</dbReference>
<comment type="similarity">
    <text evidence="1">Belongs to the peptidase C1 family.</text>
</comment>
<evidence type="ECO:0000256" key="4">
    <source>
        <dbReference type="SAM" id="SignalP"/>
    </source>
</evidence>
<keyword evidence="4" id="KW-0732">Signal</keyword>
<feature type="compositionally biased region" description="Low complexity" evidence="3">
    <location>
        <begin position="352"/>
        <end position="364"/>
    </location>
</feature>
<feature type="region of interest" description="Disordered" evidence="3">
    <location>
        <begin position="341"/>
        <end position="388"/>
    </location>
</feature>
<evidence type="ECO:0000256" key="1">
    <source>
        <dbReference type="ARBA" id="ARBA00008455"/>
    </source>
</evidence>
<dbReference type="InterPro" id="IPR038765">
    <property type="entry name" value="Papain-like_cys_pep_sf"/>
</dbReference>
<sequence length="534" mass="57503">MKTSLLFVSMLSPSAVARVAYSALRADQQTDVKDQLAKWKAQFASIANEHGFLPQSTNTESANLLDSHTDDELDRFHNTLQDVAEAQKNNPSARFSANNVFALLTQAEFDKIFKNSFAASNATQAKPESNVEDTTALASSIDWPIWPCWAFSSLGTPEFAHCLATGDLLDLSEQQVVSCDNAQSHGCDGGFPGWAMDFERKGMCLESAYPYTSGQSDVTGTCQTTCEKKALSLGETVQDRGESALMTILNTQPVTVTVESGNPVWRNYEGGLVTQCPGAESDHAVIAVGYGTNSDGDYFKIKNSWGTWWGDNGYIYLQRGVGGKGMCNLADFIYYPDLKTAPTTNAPPPSTDDPTSVPTITPSPSTVPPTPTSTPATPAPSKGVTGMQGQLLSQTNKIRAAHSLNPVTWDAALSAKLQKFADSCPGYTTGGVAGWQNYGGYQPCTGDACLKIVGAAWSWYNQAESYWNYSSRKCSSNCITFTNMMSPGVTKIGCGWSKCGNDNLVWCNYVTAENNPNVPTRSLTKDQLKASLTA</sequence>
<reference evidence="7 8" key="1">
    <citation type="submission" date="2019-07" db="EMBL/GenBank/DDBJ databases">
        <title>Genomics analysis of Aphanomyces spp. identifies a new class of oomycete effector associated with host adaptation.</title>
        <authorList>
            <person name="Gaulin E."/>
        </authorList>
    </citation>
    <scope>NUCLEOTIDE SEQUENCE [LARGE SCALE GENOMIC DNA]</scope>
    <source>
        <strain evidence="7 8">ATCC 201684</strain>
    </source>
</reference>
<proteinExistence type="inferred from homology"/>
<dbReference type="Pfam" id="PF00112">
    <property type="entry name" value="Peptidase_C1"/>
    <property type="match status" value="1"/>
</dbReference>
<dbReference type="InterPro" id="IPR013128">
    <property type="entry name" value="Peptidase_C1A"/>
</dbReference>
<dbReference type="SUPFAM" id="SSF55797">
    <property type="entry name" value="PR-1-like"/>
    <property type="match status" value="1"/>
</dbReference>
<dbReference type="Gene3D" id="3.90.70.10">
    <property type="entry name" value="Cysteine proteinases"/>
    <property type="match status" value="1"/>
</dbReference>
<evidence type="ECO:0000256" key="3">
    <source>
        <dbReference type="SAM" id="MobiDB-lite"/>
    </source>
</evidence>
<feature type="chain" id="PRO_5026197101" description="Peptidase C1A papain C-terminal domain-containing protein" evidence="4">
    <location>
        <begin position="18"/>
        <end position="534"/>
    </location>
</feature>
<dbReference type="SMART" id="SM00645">
    <property type="entry name" value="Pept_C1"/>
    <property type="match status" value="1"/>
</dbReference>
<dbReference type="SMART" id="SM00198">
    <property type="entry name" value="SCP"/>
    <property type="match status" value="1"/>
</dbReference>
<dbReference type="InterPro" id="IPR000668">
    <property type="entry name" value="Peptidase_C1A_C"/>
</dbReference>
<feature type="domain" description="SCP" evidence="5">
    <location>
        <begin position="386"/>
        <end position="517"/>
    </location>
</feature>
<gene>
    <name evidence="7" type="ORF">Ae201684_011771</name>
</gene>
<dbReference type="InterPro" id="IPR014044">
    <property type="entry name" value="CAP_dom"/>
</dbReference>
<keyword evidence="2" id="KW-0865">Zymogen</keyword>
<keyword evidence="8" id="KW-1185">Reference proteome</keyword>
<dbReference type="SUPFAM" id="SSF54001">
    <property type="entry name" value="Cysteine proteinases"/>
    <property type="match status" value="1"/>
</dbReference>
<dbReference type="InterPro" id="IPR039417">
    <property type="entry name" value="Peptidase_C1A_papain-like"/>
</dbReference>
<dbReference type="GO" id="GO:0006508">
    <property type="term" value="P:proteolysis"/>
    <property type="evidence" value="ECO:0007669"/>
    <property type="project" value="InterPro"/>
</dbReference>
<evidence type="ECO:0000313" key="8">
    <source>
        <dbReference type="Proteomes" id="UP000481153"/>
    </source>
</evidence>
<dbReference type="Pfam" id="PF00188">
    <property type="entry name" value="CAP"/>
    <property type="match status" value="1"/>
</dbReference>
<dbReference type="PANTHER" id="PTHR12411">
    <property type="entry name" value="CYSTEINE PROTEASE FAMILY C1-RELATED"/>
    <property type="match status" value="1"/>
</dbReference>
<evidence type="ECO:0000259" key="6">
    <source>
        <dbReference type="SMART" id="SM00645"/>
    </source>
</evidence>
<name>A0A6G0WTS8_9STRA</name>
<feature type="domain" description="Peptidase C1A papain C-terminal" evidence="6">
    <location>
        <begin position="137"/>
        <end position="337"/>
    </location>
</feature>
<evidence type="ECO:0008006" key="9">
    <source>
        <dbReference type="Google" id="ProtNLM"/>
    </source>
</evidence>
<evidence type="ECO:0000259" key="5">
    <source>
        <dbReference type="SMART" id="SM00198"/>
    </source>
</evidence>
<accession>A0A6G0WTS8</accession>
<dbReference type="AlphaFoldDB" id="A0A6G0WTS8"/>
<dbReference type="CDD" id="cd05380">
    <property type="entry name" value="CAP_euk"/>
    <property type="match status" value="1"/>
</dbReference>
<dbReference type="CDD" id="cd02248">
    <property type="entry name" value="Peptidase_C1A"/>
    <property type="match status" value="1"/>
</dbReference>
<dbReference type="GO" id="GO:0008234">
    <property type="term" value="F:cysteine-type peptidase activity"/>
    <property type="evidence" value="ECO:0007669"/>
    <property type="project" value="InterPro"/>
</dbReference>
<evidence type="ECO:0000256" key="2">
    <source>
        <dbReference type="ARBA" id="ARBA00023145"/>
    </source>
</evidence>
<evidence type="ECO:0000313" key="7">
    <source>
        <dbReference type="EMBL" id="KAF0730889.1"/>
    </source>
</evidence>
<feature type="signal peptide" evidence="4">
    <location>
        <begin position="1"/>
        <end position="17"/>
    </location>
</feature>